<gene>
    <name evidence="7 9" type="primary">nrdR</name>
    <name evidence="9" type="ORF">D6810_01915</name>
</gene>
<evidence type="ECO:0000256" key="3">
    <source>
        <dbReference type="ARBA" id="ARBA00022840"/>
    </source>
</evidence>
<evidence type="ECO:0000256" key="4">
    <source>
        <dbReference type="ARBA" id="ARBA00023015"/>
    </source>
</evidence>
<dbReference type="AlphaFoldDB" id="A0A3M0Z085"/>
<dbReference type="GO" id="GO:0008270">
    <property type="term" value="F:zinc ion binding"/>
    <property type="evidence" value="ECO:0007669"/>
    <property type="project" value="InterPro"/>
</dbReference>
<comment type="function">
    <text evidence="7">Negatively regulates transcription of bacterial ribonucleotide reductase nrd genes and operons by binding to NrdR-boxes.</text>
</comment>
<comment type="caution">
    <text evidence="7">Lacks conserved residue(s) required for the propagation of feature annotation.</text>
</comment>
<dbReference type="GO" id="GO:0003677">
    <property type="term" value="F:DNA binding"/>
    <property type="evidence" value="ECO:0007669"/>
    <property type="project" value="UniProtKB-KW"/>
</dbReference>
<dbReference type="PROSITE" id="PS51161">
    <property type="entry name" value="ATP_CONE"/>
    <property type="match status" value="1"/>
</dbReference>
<evidence type="ECO:0000313" key="10">
    <source>
        <dbReference type="Proteomes" id="UP000269410"/>
    </source>
</evidence>
<keyword evidence="2 7" id="KW-0547">Nucleotide-binding</keyword>
<keyword evidence="4 7" id="KW-0805">Transcription regulation</keyword>
<dbReference type="Proteomes" id="UP000269410">
    <property type="component" value="Unassembled WGS sequence"/>
</dbReference>
<name>A0A3M0Z085_9BACT</name>
<evidence type="ECO:0000256" key="7">
    <source>
        <dbReference type="HAMAP-Rule" id="MF_00440"/>
    </source>
</evidence>
<comment type="similarity">
    <text evidence="7">Belongs to the NrdR family.</text>
</comment>
<dbReference type="PANTHER" id="PTHR30455:SF2">
    <property type="entry name" value="TRANSCRIPTIONAL REPRESSOR NRDR"/>
    <property type="match status" value="1"/>
</dbReference>
<organism evidence="9 10">
    <name type="scientific">Candidatus Dojkabacteria bacterium</name>
    <dbReference type="NCBI Taxonomy" id="2099670"/>
    <lineage>
        <taxon>Bacteria</taxon>
        <taxon>Candidatus Dojkabacteria</taxon>
    </lineage>
</organism>
<dbReference type="HAMAP" id="MF_00440">
    <property type="entry name" value="NrdR"/>
    <property type="match status" value="1"/>
</dbReference>
<keyword evidence="6 7" id="KW-0804">Transcription</keyword>
<dbReference type="Pfam" id="PF03477">
    <property type="entry name" value="ATP-cone"/>
    <property type="match status" value="1"/>
</dbReference>
<dbReference type="InterPro" id="IPR003796">
    <property type="entry name" value="RNR_NrdR-like"/>
</dbReference>
<evidence type="ECO:0000259" key="8">
    <source>
        <dbReference type="PROSITE" id="PS51161"/>
    </source>
</evidence>
<dbReference type="Pfam" id="PF22811">
    <property type="entry name" value="Zn_ribbon_NrdR"/>
    <property type="match status" value="1"/>
</dbReference>
<dbReference type="InterPro" id="IPR005144">
    <property type="entry name" value="ATP-cone_dom"/>
</dbReference>
<dbReference type="PANTHER" id="PTHR30455">
    <property type="entry name" value="TRANSCRIPTIONAL REPRESSOR NRDR"/>
    <property type="match status" value="1"/>
</dbReference>
<dbReference type="GO" id="GO:0005524">
    <property type="term" value="F:ATP binding"/>
    <property type="evidence" value="ECO:0007669"/>
    <property type="project" value="UniProtKB-UniRule"/>
</dbReference>
<accession>A0A3M0Z085</accession>
<keyword evidence="1 7" id="KW-0678">Repressor</keyword>
<evidence type="ECO:0000313" key="9">
    <source>
        <dbReference type="EMBL" id="RMD77144.1"/>
    </source>
</evidence>
<comment type="caution">
    <text evidence="9">The sequence shown here is derived from an EMBL/GenBank/DDBJ whole genome shotgun (WGS) entry which is preliminary data.</text>
</comment>
<keyword evidence="3 7" id="KW-0067">ATP-binding</keyword>
<sequence length="153" mass="17937">MNCPYCSSTQHEVIDKRSSTVNSIRRRRECKSCGKRFTTYERIEKVTLQVLKRDGRVEDFDREKLKRGILKAVKKRNISENRIDELINEIEQNLLNTDKTIIKSVDIGEMVLAKLTEIDKLGALLFASVYKEFQTLEEVEKELKRLSNRNKKT</sequence>
<evidence type="ECO:0000256" key="1">
    <source>
        <dbReference type="ARBA" id="ARBA00022491"/>
    </source>
</evidence>
<keyword evidence="5 7" id="KW-0238">DNA-binding</keyword>
<protein>
    <recommendedName>
        <fullName evidence="7">Transcriptional repressor NrdR</fullName>
    </recommendedName>
</protein>
<dbReference type="InterPro" id="IPR055173">
    <property type="entry name" value="NrdR-like_N"/>
</dbReference>
<proteinExistence type="inferred from homology"/>
<feature type="domain" description="ATP-cone" evidence="8">
    <location>
        <begin position="48"/>
        <end position="138"/>
    </location>
</feature>
<evidence type="ECO:0000256" key="6">
    <source>
        <dbReference type="ARBA" id="ARBA00023163"/>
    </source>
</evidence>
<dbReference type="EMBL" id="RFKV01000059">
    <property type="protein sequence ID" value="RMD77144.1"/>
    <property type="molecule type" value="Genomic_DNA"/>
</dbReference>
<dbReference type="NCBIfam" id="TIGR00244">
    <property type="entry name" value="transcriptional regulator NrdR"/>
    <property type="match status" value="1"/>
</dbReference>
<evidence type="ECO:0000256" key="2">
    <source>
        <dbReference type="ARBA" id="ARBA00022741"/>
    </source>
</evidence>
<dbReference type="GO" id="GO:0045892">
    <property type="term" value="P:negative regulation of DNA-templated transcription"/>
    <property type="evidence" value="ECO:0007669"/>
    <property type="project" value="UniProtKB-UniRule"/>
</dbReference>
<evidence type="ECO:0000256" key="5">
    <source>
        <dbReference type="ARBA" id="ARBA00023125"/>
    </source>
</evidence>
<reference evidence="9 10" key="1">
    <citation type="submission" date="2018-10" db="EMBL/GenBank/DDBJ databases">
        <title>Thermophilic Lithotrophy and Phototrophy in an Intertidal, Iron-rich, Geothermal Spring.</title>
        <authorList>
            <person name="Ward L.M."/>
            <person name="Idei A."/>
            <person name="Nakagawa M."/>
            <person name="Ueno Y."/>
            <person name="Fischer W."/>
            <person name="Mcglynn S.E."/>
        </authorList>
    </citation>
    <scope>NUCLEOTIDE SEQUENCE [LARGE SCALE GENOMIC DNA]</scope>
    <source>
        <strain evidence="9">J137</strain>
    </source>
</reference>